<dbReference type="InterPro" id="IPR010323">
    <property type="entry name" value="DUF924"/>
</dbReference>
<evidence type="ECO:0000313" key="1">
    <source>
        <dbReference type="EMBL" id="AWI76340.1"/>
    </source>
</evidence>
<dbReference type="EMBL" id="CP022187">
    <property type="protein sequence ID" value="AWI76340.1"/>
    <property type="molecule type" value="Genomic_DNA"/>
</dbReference>
<dbReference type="Gene3D" id="1.20.58.320">
    <property type="entry name" value="TPR-like"/>
    <property type="match status" value="1"/>
</dbReference>
<sequence>MDTAETICTFWFGTDTDEASIIASQSALWWRKRDEVDTAIRERFEHRVIQAGNGELDAWLQTPHGRLALILLTDQFPRNIYRNSARAFAFDARALGWSKKAITLGIDRQCRPIERVFLYLPLEHSEDRNDQAESVRRFEALAAEAGPAVKASFDSYLDFARRHREIVDRFGRFPHRNAALGRQSTAAETAFLEQPGSRF</sequence>
<dbReference type="RefSeq" id="WP_108950040.1">
    <property type="nucleotide sequence ID" value="NZ_CP022187.1"/>
</dbReference>
<proteinExistence type="predicted"/>
<dbReference type="AlphaFoldDB" id="A0A2U8GS81"/>
<gene>
    <name evidence="1" type="ORF">CEW83_14885</name>
</gene>
<dbReference type="SUPFAM" id="SSF48452">
    <property type="entry name" value="TPR-like"/>
    <property type="match status" value="1"/>
</dbReference>
<dbReference type="InterPro" id="IPR011990">
    <property type="entry name" value="TPR-like_helical_dom_sf"/>
</dbReference>
<dbReference type="PANTHER" id="PTHR23004:SF7">
    <property type="entry name" value="DUF924-DOMAIN-CONTAINING PROTEIN"/>
    <property type="match status" value="1"/>
</dbReference>
<organism evidence="1 2">
    <name type="scientific">Parazoarcus communis</name>
    <dbReference type="NCBI Taxonomy" id="41977"/>
    <lineage>
        <taxon>Bacteria</taxon>
        <taxon>Pseudomonadati</taxon>
        <taxon>Pseudomonadota</taxon>
        <taxon>Betaproteobacteria</taxon>
        <taxon>Rhodocyclales</taxon>
        <taxon>Zoogloeaceae</taxon>
        <taxon>Parazoarcus</taxon>
    </lineage>
</organism>
<reference evidence="1 2" key="1">
    <citation type="submission" date="2017-06" db="EMBL/GenBank/DDBJ databases">
        <title>Azoarcus.</title>
        <authorList>
            <person name="Woo J.-H."/>
            <person name="Kim H.-S."/>
        </authorList>
    </citation>
    <scope>NUCLEOTIDE SEQUENCE [LARGE SCALE GENOMIC DNA]</scope>
    <source>
        <strain evidence="1 2">TSPY31</strain>
    </source>
</reference>
<dbReference type="Pfam" id="PF06041">
    <property type="entry name" value="DUF924"/>
    <property type="match status" value="1"/>
</dbReference>
<protein>
    <recommendedName>
        <fullName evidence="3">DUF924 domain-containing protein</fullName>
    </recommendedName>
</protein>
<evidence type="ECO:0000313" key="2">
    <source>
        <dbReference type="Proteomes" id="UP000244930"/>
    </source>
</evidence>
<name>A0A2U8GS81_9RHOO</name>
<keyword evidence="2" id="KW-1185">Reference proteome</keyword>
<dbReference type="PANTHER" id="PTHR23004">
    <property type="entry name" value="DOUBLECORTIN DOMAIN CONTAINING 2"/>
    <property type="match status" value="1"/>
</dbReference>
<evidence type="ECO:0008006" key="3">
    <source>
        <dbReference type="Google" id="ProtNLM"/>
    </source>
</evidence>
<dbReference type="Gene3D" id="1.25.40.10">
    <property type="entry name" value="Tetratricopeptide repeat domain"/>
    <property type="match status" value="1"/>
</dbReference>
<dbReference type="KEGG" id="acom:CEW83_14885"/>
<dbReference type="Proteomes" id="UP000244930">
    <property type="component" value="Chromosome"/>
</dbReference>
<accession>A0A2U8GS81</accession>